<sequence length="197" mass="22792">MLKRRDWEKIGEIMAKIKELGLTYKEGAERFGIKAWVLYEYLRREKRQSSGEASSEVNSETSPSSKSSNLLPAEIQELISEYRRSNPDHGFKRIQDHLKSKHLVVVTRKKIRQVLKEKGLLESLDSSFDRESEPAKGTRRFEASYPRQLYQMDVTYVYIAGIPVVYLIVIIDDYSRFCVAADLCSDQRGTTLIEVLH</sequence>
<accession>X1GJ99</accession>
<dbReference type="GO" id="GO:0015074">
    <property type="term" value="P:DNA integration"/>
    <property type="evidence" value="ECO:0007669"/>
    <property type="project" value="InterPro"/>
</dbReference>
<dbReference type="EMBL" id="BARU01025126">
    <property type="protein sequence ID" value="GAH57267.1"/>
    <property type="molecule type" value="Genomic_DNA"/>
</dbReference>
<keyword evidence="2" id="KW-0812">Transmembrane</keyword>
<proteinExistence type="predicted"/>
<feature type="transmembrane region" description="Helical" evidence="2">
    <location>
        <begin position="154"/>
        <end position="171"/>
    </location>
</feature>
<evidence type="ECO:0000256" key="2">
    <source>
        <dbReference type="SAM" id="Phobius"/>
    </source>
</evidence>
<dbReference type="SUPFAM" id="SSF46689">
    <property type="entry name" value="Homeodomain-like"/>
    <property type="match status" value="1"/>
</dbReference>
<gene>
    <name evidence="4" type="ORF">S03H2_40516</name>
</gene>
<dbReference type="InterPro" id="IPR009057">
    <property type="entry name" value="Homeodomain-like_sf"/>
</dbReference>
<dbReference type="Gene3D" id="3.30.420.10">
    <property type="entry name" value="Ribonuclease H-like superfamily/Ribonuclease H"/>
    <property type="match status" value="1"/>
</dbReference>
<feature type="domain" description="Integrase catalytic" evidence="3">
    <location>
        <begin position="142"/>
        <end position="197"/>
    </location>
</feature>
<protein>
    <recommendedName>
        <fullName evidence="3">Integrase catalytic domain-containing protein</fullName>
    </recommendedName>
</protein>
<dbReference type="PROSITE" id="PS50994">
    <property type="entry name" value="INTEGRASE"/>
    <property type="match status" value="1"/>
</dbReference>
<comment type="caution">
    <text evidence="4">The sequence shown here is derived from an EMBL/GenBank/DDBJ whole genome shotgun (WGS) entry which is preliminary data.</text>
</comment>
<dbReference type="SUPFAM" id="SSF53098">
    <property type="entry name" value="Ribonuclease H-like"/>
    <property type="match status" value="1"/>
</dbReference>
<organism evidence="4">
    <name type="scientific">marine sediment metagenome</name>
    <dbReference type="NCBI Taxonomy" id="412755"/>
    <lineage>
        <taxon>unclassified sequences</taxon>
        <taxon>metagenomes</taxon>
        <taxon>ecological metagenomes</taxon>
    </lineage>
</organism>
<feature type="non-terminal residue" evidence="4">
    <location>
        <position position="197"/>
    </location>
</feature>
<feature type="compositionally biased region" description="Low complexity" evidence="1">
    <location>
        <begin position="54"/>
        <end position="68"/>
    </location>
</feature>
<name>X1GJ99_9ZZZZ</name>
<dbReference type="AlphaFoldDB" id="X1GJ99"/>
<dbReference type="InterPro" id="IPR001584">
    <property type="entry name" value="Integrase_cat-core"/>
</dbReference>
<evidence type="ECO:0000259" key="3">
    <source>
        <dbReference type="PROSITE" id="PS50994"/>
    </source>
</evidence>
<evidence type="ECO:0000313" key="4">
    <source>
        <dbReference type="EMBL" id="GAH57267.1"/>
    </source>
</evidence>
<keyword evidence="2" id="KW-0472">Membrane</keyword>
<dbReference type="InterPro" id="IPR012337">
    <property type="entry name" value="RNaseH-like_sf"/>
</dbReference>
<evidence type="ECO:0000256" key="1">
    <source>
        <dbReference type="SAM" id="MobiDB-lite"/>
    </source>
</evidence>
<keyword evidence="2" id="KW-1133">Transmembrane helix</keyword>
<feature type="region of interest" description="Disordered" evidence="1">
    <location>
        <begin position="49"/>
        <end position="68"/>
    </location>
</feature>
<dbReference type="Pfam" id="PF00665">
    <property type="entry name" value="rve"/>
    <property type="match status" value="1"/>
</dbReference>
<dbReference type="InterPro" id="IPR036397">
    <property type="entry name" value="RNaseH_sf"/>
</dbReference>
<reference evidence="4" key="1">
    <citation type="journal article" date="2014" name="Front. Microbiol.">
        <title>High frequency of phylogenetically diverse reductive dehalogenase-homologous genes in deep subseafloor sedimentary metagenomes.</title>
        <authorList>
            <person name="Kawai M."/>
            <person name="Futagami T."/>
            <person name="Toyoda A."/>
            <person name="Takaki Y."/>
            <person name="Nishi S."/>
            <person name="Hori S."/>
            <person name="Arai W."/>
            <person name="Tsubouchi T."/>
            <person name="Morono Y."/>
            <person name="Uchiyama I."/>
            <person name="Ito T."/>
            <person name="Fujiyama A."/>
            <person name="Inagaki F."/>
            <person name="Takami H."/>
        </authorList>
    </citation>
    <scope>NUCLEOTIDE SEQUENCE</scope>
    <source>
        <strain evidence="4">Expedition CK06-06</strain>
    </source>
</reference>
<dbReference type="GO" id="GO:0003676">
    <property type="term" value="F:nucleic acid binding"/>
    <property type="evidence" value="ECO:0007669"/>
    <property type="project" value="InterPro"/>
</dbReference>